<proteinExistence type="predicted"/>
<dbReference type="EMBL" id="LIXZ01000002">
    <property type="protein sequence ID" value="KPL60894.1"/>
    <property type="molecule type" value="Genomic_DNA"/>
</dbReference>
<gene>
    <name evidence="2" type="ORF">AM506_03960</name>
</gene>
<reference evidence="2 3" key="1">
    <citation type="submission" date="2015-08" db="EMBL/GenBank/DDBJ databases">
        <title>Draft Genome Sequence of Bacillus vietnamensis UCD-SED5.</title>
        <authorList>
            <person name="Lee R.D."/>
            <person name="Jospin G."/>
            <person name="Lang J.M."/>
            <person name="Coil D.A."/>
            <person name="Eisen J.A."/>
        </authorList>
    </citation>
    <scope>NUCLEOTIDE SEQUENCE [LARGE SCALE GENOMIC DNA]</scope>
    <source>
        <strain evidence="2 3">UCD-SED5</strain>
    </source>
</reference>
<dbReference type="PATRIC" id="fig|218284.4.peg.836"/>
<protein>
    <submittedName>
        <fullName evidence="2">Uncharacterized protein</fullName>
    </submittedName>
</protein>
<organism evidence="2 3">
    <name type="scientific">Rossellomorea vietnamensis</name>
    <dbReference type="NCBI Taxonomy" id="218284"/>
    <lineage>
        <taxon>Bacteria</taxon>
        <taxon>Bacillati</taxon>
        <taxon>Bacillota</taxon>
        <taxon>Bacilli</taxon>
        <taxon>Bacillales</taxon>
        <taxon>Bacillaceae</taxon>
        <taxon>Rossellomorea</taxon>
    </lineage>
</organism>
<accession>A0A0P6WWN9</accession>
<evidence type="ECO:0000256" key="1">
    <source>
        <dbReference type="SAM" id="MobiDB-lite"/>
    </source>
</evidence>
<evidence type="ECO:0000313" key="3">
    <source>
        <dbReference type="Proteomes" id="UP000050398"/>
    </source>
</evidence>
<dbReference type="Proteomes" id="UP000050398">
    <property type="component" value="Unassembled WGS sequence"/>
</dbReference>
<sequence length="129" mass="14729">MGLTTIASQMTDKKILVGFLFCLREIWKWKDLIFFNDTIKISMLSVAEGCSTPTGKAGQMRPRRQSRGGSSPAPRKASNLERNSTSTCFEIICELNLQITYESKPKKYTYNKPICQNNKTFKIRKILIN</sequence>
<dbReference type="AlphaFoldDB" id="A0A0P6WWN9"/>
<evidence type="ECO:0000313" key="2">
    <source>
        <dbReference type="EMBL" id="KPL60894.1"/>
    </source>
</evidence>
<name>A0A0P6WWN9_9BACI</name>
<feature type="region of interest" description="Disordered" evidence="1">
    <location>
        <begin position="52"/>
        <end position="82"/>
    </location>
</feature>
<comment type="caution">
    <text evidence="2">The sequence shown here is derived from an EMBL/GenBank/DDBJ whole genome shotgun (WGS) entry which is preliminary data.</text>
</comment>